<gene>
    <name evidence="2" type="ORF">UO65_6272</name>
</gene>
<organism evidence="2 3">
    <name type="scientific">Actinokineospora spheciospongiae</name>
    <dbReference type="NCBI Taxonomy" id="909613"/>
    <lineage>
        <taxon>Bacteria</taxon>
        <taxon>Bacillati</taxon>
        <taxon>Actinomycetota</taxon>
        <taxon>Actinomycetes</taxon>
        <taxon>Pseudonocardiales</taxon>
        <taxon>Pseudonocardiaceae</taxon>
        <taxon>Actinokineospora</taxon>
    </lineage>
</organism>
<proteinExistence type="predicted"/>
<dbReference type="AlphaFoldDB" id="W7IC73"/>
<dbReference type="eggNOG" id="ENOG503381C">
    <property type="taxonomic scope" value="Bacteria"/>
</dbReference>
<dbReference type="PATRIC" id="fig|909613.9.peg.6269"/>
<evidence type="ECO:0000256" key="1">
    <source>
        <dbReference type="SAM" id="Phobius"/>
    </source>
</evidence>
<evidence type="ECO:0000313" key="2">
    <source>
        <dbReference type="EMBL" id="EWC58380.1"/>
    </source>
</evidence>
<keyword evidence="1" id="KW-1133">Transmembrane helix</keyword>
<keyword evidence="1" id="KW-0812">Transmembrane</keyword>
<protein>
    <recommendedName>
        <fullName evidence="4">Anti-sigma-M factor RsmA</fullName>
    </recommendedName>
</protein>
<keyword evidence="1" id="KW-0472">Membrane</keyword>
<evidence type="ECO:0000313" key="3">
    <source>
        <dbReference type="Proteomes" id="UP000019277"/>
    </source>
</evidence>
<reference evidence="2 3" key="1">
    <citation type="journal article" date="2014" name="Genome Announc.">
        <title>Draft Genome Sequence of the Antitrypanosomally Active Sponge-Associated Bacterium Actinokineospora sp. Strain EG49.</title>
        <authorList>
            <person name="Harjes J."/>
            <person name="Ryu T."/>
            <person name="Abdelmohsen U.R."/>
            <person name="Moitinho-Silva L."/>
            <person name="Horn H."/>
            <person name="Ravasi T."/>
            <person name="Hentschel U."/>
        </authorList>
    </citation>
    <scope>NUCLEOTIDE SEQUENCE [LARGE SCALE GENOMIC DNA]</scope>
    <source>
        <strain evidence="2 3">EG49</strain>
    </source>
</reference>
<dbReference type="STRING" id="909613.UO65_6272"/>
<keyword evidence="3" id="KW-1185">Reference proteome</keyword>
<dbReference type="RefSeq" id="WP_035289852.1">
    <property type="nucleotide sequence ID" value="NZ_AYXG01000241.1"/>
</dbReference>
<comment type="caution">
    <text evidence="2">The sequence shown here is derived from an EMBL/GenBank/DDBJ whole genome shotgun (WGS) entry which is preliminary data.</text>
</comment>
<dbReference type="EMBL" id="AYXG01000241">
    <property type="protein sequence ID" value="EWC58380.1"/>
    <property type="molecule type" value="Genomic_DNA"/>
</dbReference>
<accession>W7IC73</accession>
<dbReference type="OrthoDB" id="4566632at2"/>
<name>W7IC73_9PSEU</name>
<evidence type="ECO:0008006" key="4">
    <source>
        <dbReference type="Google" id="ProtNLM"/>
    </source>
</evidence>
<feature type="transmembrane region" description="Helical" evidence="1">
    <location>
        <begin position="123"/>
        <end position="145"/>
    </location>
</feature>
<dbReference type="Proteomes" id="UP000019277">
    <property type="component" value="Unassembled WGS sequence"/>
</dbReference>
<sequence length="262" mass="26339">MTDEVRGGRGPSGPPWSVDLLADLHAGVLDREQSARLWPRVKADPAARAILDALESVRTDLGDLGAAPVAPMPAHLAARLDAALDAEARRAPGGGVAVAPLPPQPGLAPVVDLDAARRKRNRMAAWAGGLLTAAAAAVAISIAVVPTSTTGVPKAAMPPSGQTQVPGAQPPLAASSSDLGGAIGKVGTTKDYGDLGDQAGLDRCLAANDVDPAKAQTIGVRPVTLDGKPGTMAILLVPGELGKFRVLVVEPDCSALADTVIG</sequence>